<dbReference type="GO" id="GO:0004654">
    <property type="term" value="F:polyribonucleotide nucleotidyltransferase activity"/>
    <property type="evidence" value="ECO:0007669"/>
    <property type="project" value="UniProtKB-UniRule"/>
</dbReference>
<dbReference type="InterPro" id="IPR001247">
    <property type="entry name" value="ExoRNase_PH_dom1"/>
</dbReference>
<dbReference type="InterPro" id="IPR027408">
    <property type="entry name" value="PNPase/RNase_PH_dom_sf"/>
</dbReference>
<dbReference type="InterPro" id="IPR012162">
    <property type="entry name" value="PNPase"/>
</dbReference>
<keyword evidence="4 12" id="KW-0808">Transferase</keyword>
<dbReference type="GO" id="GO:0006396">
    <property type="term" value="P:RNA processing"/>
    <property type="evidence" value="ECO:0007669"/>
    <property type="project" value="InterPro"/>
</dbReference>
<evidence type="ECO:0000256" key="10">
    <source>
        <dbReference type="PROSITE-ProRule" id="PRU00117"/>
    </source>
</evidence>
<keyword evidence="6" id="KW-0479">Metal-binding</keyword>
<dbReference type="Pfam" id="PF03726">
    <property type="entry name" value="PNPase"/>
    <property type="match status" value="1"/>
</dbReference>
<organism evidence="12 13">
    <name type="scientific">Candidatus Nomurabacteria bacterium GW2011_GWA1_46_11</name>
    <dbReference type="NCBI Taxonomy" id="1618732"/>
    <lineage>
        <taxon>Bacteria</taxon>
        <taxon>Candidatus Nomuraibacteriota</taxon>
    </lineage>
</organism>
<dbReference type="Pfam" id="PF00575">
    <property type="entry name" value="S1"/>
    <property type="match status" value="1"/>
</dbReference>
<dbReference type="FunFam" id="3.30.230.70:FF:000002">
    <property type="entry name" value="Polyribonucleotide nucleotidyltransferase"/>
    <property type="match status" value="1"/>
</dbReference>
<comment type="similarity">
    <text evidence="1">Belongs to the polyribonucleotide nucleotidyltransferase family.</text>
</comment>
<dbReference type="EMBL" id="LCLS01000023">
    <property type="protein sequence ID" value="KKU20994.1"/>
    <property type="molecule type" value="Genomic_DNA"/>
</dbReference>
<feature type="non-terminal residue" evidence="12">
    <location>
        <position position="1"/>
    </location>
</feature>
<accession>A0A0G1NK68</accession>
<dbReference type="Proteomes" id="UP000034107">
    <property type="component" value="Unassembled WGS sequence"/>
</dbReference>
<feature type="domain" description="S1 motif" evidence="11">
    <location>
        <begin position="412"/>
        <end position="479"/>
    </location>
</feature>
<protein>
    <recommendedName>
        <fullName evidence="2 9">Polyribonucleotide nucleotidyltransferase</fullName>
        <ecNumber evidence="2 9">2.7.7.8</ecNumber>
    </recommendedName>
</protein>
<proteinExistence type="inferred from homology"/>
<evidence type="ECO:0000256" key="8">
    <source>
        <dbReference type="ARBA" id="ARBA00022884"/>
    </source>
</evidence>
<dbReference type="InterPro" id="IPR020568">
    <property type="entry name" value="Ribosomal_Su5_D2-typ_SF"/>
</dbReference>
<evidence type="ECO:0000256" key="7">
    <source>
        <dbReference type="ARBA" id="ARBA00022842"/>
    </source>
</evidence>
<dbReference type="CDD" id="cd11364">
    <property type="entry name" value="RNase_PH_PNPase_2"/>
    <property type="match status" value="1"/>
</dbReference>
<dbReference type="AlphaFoldDB" id="A0A0G1NK68"/>
<gene>
    <name evidence="12" type="ORF">UX31_C0023G0001</name>
</gene>
<dbReference type="GO" id="GO:0000175">
    <property type="term" value="F:3'-5'-RNA exonuclease activity"/>
    <property type="evidence" value="ECO:0007669"/>
    <property type="project" value="TreeGrafter"/>
</dbReference>
<dbReference type="FunFam" id="3.30.1370.10:FF:000001">
    <property type="entry name" value="Polyribonucleotide nucleotidyltransferase"/>
    <property type="match status" value="1"/>
</dbReference>
<evidence type="ECO:0000256" key="4">
    <source>
        <dbReference type="ARBA" id="ARBA00022679"/>
    </source>
</evidence>
<dbReference type="Gene3D" id="3.30.230.70">
    <property type="entry name" value="GHMP Kinase, N-terminal domain"/>
    <property type="match status" value="1"/>
</dbReference>
<dbReference type="GO" id="GO:0005829">
    <property type="term" value="C:cytosol"/>
    <property type="evidence" value="ECO:0007669"/>
    <property type="project" value="TreeGrafter"/>
</dbReference>
<dbReference type="SUPFAM" id="SSF50249">
    <property type="entry name" value="Nucleic acid-binding proteins"/>
    <property type="match status" value="1"/>
</dbReference>
<reference evidence="12 13" key="1">
    <citation type="journal article" date="2015" name="Nature">
        <title>rRNA introns, odd ribosomes, and small enigmatic genomes across a large radiation of phyla.</title>
        <authorList>
            <person name="Brown C.T."/>
            <person name="Hug L.A."/>
            <person name="Thomas B.C."/>
            <person name="Sharon I."/>
            <person name="Castelle C.J."/>
            <person name="Singh A."/>
            <person name="Wilkins M.J."/>
            <person name="Williams K.H."/>
            <person name="Banfield J.F."/>
        </authorList>
    </citation>
    <scope>NUCLEOTIDE SEQUENCE [LARGE SCALE GENOMIC DNA]</scope>
</reference>
<evidence type="ECO:0000313" key="12">
    <source>
        <dbReference type="EMBL" id="KKU20994.1"/>
    </source>
</evidence>
<dbReference type="PROSITE" id="PS50126">
    <property type="entry name" value="S1"/>
    <property type="match status" value="1"/>
</dbReference>
<dbReference type="NCBIfam" id="NF008805">
    <property type="entry name" value="PRK11824.1"/>
    <property type="match status" value="1"/>
</dbReference>
<evidence type="ECO:0000256" key="9">
    <source>
        <dbReference type="NCBIfam" id="TIGR03591"/>
    </source>
</evidence>
<comment type="caution">
    <text evidence="12">The sequence shown here is derived from an EMBL/GenBank/DDBJ whole genome shotgun (WGS) entry which is preliminary data.</text>
</comment>
<dbReference type="InterPro" id="IPR012340">
    <property type="entry name" value="NA-bd_OB-fold"/>
</dbReference>
<dbReference type="CDD" id="cd02393">
    <property type="entry name" value="KH-I_PNPase"/>
    <property type="match status" value="1"/>
</dbReference>
<name>A0A0G1NK68_9BACT</name>
<dbReference type="Pfam" id="PF01138">
    <property type="entry name" value="RNase_PH"/>
    <property type="match status" value="1"/>
</dbReference>
<dbReference type="GO" id="GO:0046872">
    <property type="term" value="F:metal ion binding"/>
    <property type="evidence" value="ECO:0007669"/>
    <property type="project" value="UniProtKB-KW"/>
</dbReference>
<evidence type="ECO:0000313" key="13">
    <source>
        <dbReference type="Proteomes" id="UP000034107"/>
    </source>
</evidence>
<dbReference type="Pfam" id="PF00013">
    <property type="entry name" value="KH_1"/>
    <property type="match status" value="1"/>
</dbReference>
<dbReference type="PROSITE" id="PS50084">
    <property type="entry name" value="KH_TYPE_1"/>
    <property type="match status" value="1"/>
</dbReference>
<dbReference type="InterPro" id="IPR036612">
    <property type="entry name" value="KH_dom_type_1_sf"/>
</dbReference>
<dbReference type="SUPFAM" id="SSF55666">
    <property type="entry name" value="Ribonuclease PH domain 2-like"/>
    <property type="match status" value="1"/>
</dbReference>
<dbReference type="PATRIC" id="fig|1618732.3.peg.748"/>
<dbReference type="InterPro" id="IPR003029">
    <property type="entry name" value="S1_domain"/>
</dbReference>
<dbReference type="InterPro" id="IPR036345">
    <property type="entry name" value="ExoRNase_PH_dom2_sf"/>
</dbReference>
<dbReference type="PANTHER" id="PTHR11252">
    <property type="entry name" value="POLYRIBONUCLEOTIDE NUCLEOTIDYLTRANSFERASE"/>
    <property type="match status" value="1"/>
</dbReference>
<dbReference type="GO" id="GO:0003723">
    <property type="term" value="F:RNA binding"/>
    <property type="evidence" value="ECO:0007669"/>
    <property type="project" value="UniProtKB-UniRule"/>
</dbReference>
<evidence type="ECO:0000256" key="3">
    <source>
        <dbReference type="ARBA" id="ARBA00022490"/>
    </source>
</evidence>
<evidence type="ECO:0000256" key="6">
    <source>
        <dbReference type="ARBA" id="ARBA00022723"/>
    </source>
</evidence>
<dbReference type="SMART" id="SM00316">
    <property type="entry name" value="S1"/>
    <property type="match status" value="1"/>
</dbReference>
<keyword evidence="8 10" id="KW-0694">RNA-binding</keyword>
<dbReference type="InterPro" id="IPR015848">
    <property type="entry name" value="PNPase_PH_RNA-bd_bac/org-type"/>
</dbReference>
<dbReference type="InterPro" id="IPR036456">
    <property type="entry name" value="PNPase_PH_RNA-bd_sf"/>
</dbReference>
<evidence type="ECO:0000256" key="2">
    <source>
        <dbReference type="ARBA" id="ARBA00012416"/>
    </source>
</evidence>
<dbReference type="SUPFAM" id="SSF46915">
    <property type="entry name" value="Polynucleotide phosphorylase/guanosine pentaphosphate synthase (PNPase/GPSI), domain 3"/>
    <property type="match status" value="1"/>
</dbReference>
<dbReference type="EC" id="2.7.7.8" evidence="2 9"/>
<keyword evidence="5" id="KW-0548">Nucleotidyltransferase</keyword>
<dbReference type="SUPFAM" id="SSF54211">
    <property type="entry name" value="Ribosomal protein S5 domain 2-like"/>
    <property type="match status" value="1"/>
</dbReference>
<dbReference type="InterPro" id="IPR004087">
    <property type="entry name" value="KH_dom"/>
</dbReference>
<dbReference type="NCBIfam" id="TIGR03591">
    <property type="entry name" value="polynuc_phos"/>
    <property type="match status" value="1"/>
</dbReference>
<dbReference type="InterPro" id="IPR004088">
    <property type="entry name" value="KH_dom_type_1"/>
</dbReference>
<dbReference type="Gene3D" id="3.30.1370.10">
    <property type="entry name" value="K Homology domain, type 1"/>
    <property type="match status" value="1"/>
</dbReference>
<dbReference type="SUPFAM" id="SSF54791">
    <property type="entry name" value="Eukaryotic type KH-domain (KH-domain type I)"/>
    <property type="match status" value="1"/>
</dbReference>
<keyword evidence="3" id="KW-0963">Cytoplasm</keyword>
<sequence length="483" mass="52658">ELVDFQNELVRDLGEKKVTLDIPEAPENLVNEVRNFLGGKLEEAIYTTEKKKAEELQHALKQSLIEHLQSKGFSEEDLVHIPNILEEETDVLIKRNILEQDRRPDGRGLDEVRDLYAETGTLPRMHGSAIFVRGDTQALAITTLGGPGDEQLVENVEFSGKRRFLLHYNFPPYSVGEAKASRGPGRRDIGHGVLAHKALEPLMPKKDEFPYTVRVVSEILSSNGSSSMATVSASSMSLMDAGVPLKAPVAGIAMGLVLDESGKYKILTDIQGPEDHYGGMDFKVAGTKDGINAVQLDVKVDGLTLEMIRETLSKATKARLHILQVTNAVIDKPRSDLSPYAPRILVTKISPDRIGELIGPGGKVINGLIEETGVDSIDIDDDGTVMVTTPDAKKAEIAIARINAMMREYAVGEMVEGDIIKLLDFGAIVDLGGGKDGMVHISEFKDAFVKDIKEVAKEGDHVKAKVISVENGRIGLSVKRVKE</sequence>
<evidence type="ECO:0000259" key="11">
    <source>
        <dbReference type="PROSITE" id="PS50126"/>
    </source>
</evidence>
<keyword evidence="7" id="KW-0460">Magnesium</keyword>
<dbReference type="GO" id="GO:0006402">
    <property type="term" value="P:mRNA catabolic process"/>
    <property type="evidence" value="ECO:0007669"/>
    <property type="project" value="UniProtKB-UniRule"/>
</dbReference>
<dbReference type="SMART" id="SM00322">
    <property type="entry name" value="KH"/>
    <property type="match status" value="1"/>
</dbReference>
<dbReference type="PANTHER" id="PTHR11252:SF0">
    <property type="entry name" value="POLYRIBONUCLEOTIDE NUCLEOTIDYLTRANSFERASE 1, MITOCHONDRIAL"/>
    <property type="match status" value="1"/>
</dbReference>
<evidence type="ECO:0000256" key="1">
    <source>
        <dbReference type="ARBA" id="ARBA00007404"/>
    </source>
</evidence>
<evidence type="ECO:0000256" key="5">
    <source>
        <dbReference type="ARBA" id="ARBA00022695"/>
    </source>
</evidence>
<dbReference type="Gene3D" id="2.40.50.140">
    <property type="entry name" value="Nucleic acid-binding proteins"/>
    <property type="match status" value="1"/>
</dbReference>